<dbReference type="AlphaFoldDB" id="A0A1E3X8E5"/>
<dbReference type="EMBL" id="MAYW01000088">
    <property type="protein sequence ID" value="ODS31900.1"/>
    <property type="molecule type" value="Genomic_DNA"/>
</dbReference>
<reference evidence="1 2" key="1">
    <citation type="submission" date="2016-07" db="EMBL/GenBank/DDBJ databases">
        <title>Draft genome of Scalindua rubra, obtained from a brine-seawater interface in the Red Sea, sheds light on salt adaptation in anammox bacteria.</title>
        <authorList>
            <person name="Speth D.R."/>
            <person name="Lagkouvardos I."/>
            <person name="Wang Y."/>
            <person name="Qian P.-Y."/>
            <person name="Dutilh B.E."/>
            <person name="Jetten M.S."/>
        </authorList>
    </citation>
    <scope>NUCLEOTIDE SEQUENCE [LARGE SCALE GENOMIC DNA]</scope>
    <source>
        <strain evidence="1">BSI-1</strain>
    </source>
</reference>
<sequence>MLPESKYEFPKCIYLDQNKWIDLARAHYGLKEGVPFKEALESLSSAVAAGKVLVPMSCIHVMETVGFNNSNGRRRLAKFMVELSDNLFIVPHINIRRSEIAHAVLKVLGLNPQTSLRAQVLQRGISFAFGVQPMISEVTKNITKQLEAIISSKEFSVEFLVNGINTSVSRNDRKVSEEILEILEEIRGRVLSKLTPDMQLGVEFHELFTKGSPGQEMRQVLKNLNITLDNFMQNFRNHNQYLSFFQTVSTMDVFVKLKVAMDKEKHRRIHRNDTKDMVFLCVAVPYCNAIITERFWNHIVRTTGLANRYETQVETNLKKLPDLLENLCCF</sequence>
<name>A0A1E3X8E5_9BACT</name>
<evidence type="ECO:0000313" key="1">
    <source>
        <dbReference type="EMBL" id="ODS31900.1"/>
    </source>
</evidence>
<comment type="caution">
    <text evidence="1">The sequence shown here is derived from an EMBL/GenBank/DDBJ whole genome shotgun (WGS) entry which is preliminary data.</text>
</comment>
<organism evidence="1 2">
    <name type="scientific">Candidatus Scalindua rubra</name>
    <dbReference type="NCBI Taxonomy" id="1872076"/>
    <lineage>
        <taxon>Bacteria</taxon>
        <taxon>Pseudomonadati</taxon>
        <taxon>Planctomycetota</taxon>
        <taxon>Candidatus Brocadiia</taxon>
        <taxon>Candidatus Brocadiales</taxon>
        <taxon>Candidatus Scalinduaceae</taxon>
        <taxon>Candidatus Scalindua</taxon>
    </lineage>
</organism>
<evidence type="ECO:0000313" key="2">
    <source>
        <dbReference type="Proteomes" id="UP000094056"/>
    </source>
</evidence>
<proteinExistence type="predicted"/>
<dbReference type="Proteomes" id="UP000094056">
    <property type="component" value="Unassembled WGS sequence"/>
</dbReference>
<protein>
    <submittedName>
        <fullName evidence="1">Uncharacterized protein</fullName>
    </submittedName>
</protein>
<gene>
    <name evidence="1" type="ORF">SCARUB_02980</name>
</gene>
<accession>A0A1E3X8E5</accession>